<evidence type="ECO:0000313" key="3">
    <source>
        <dbReference type="Proteomes" id="UP000215914"/>
    </source>
</evidence>
<dbReference type="Pfam" id="PF00078">
    <property type="entry name" value="RVT_1"/>
    <property type="match status" value="1"/>
</dbReference>
<dbReference type="Gramene" id="mRNA:HanXRQr2_Chr08g0358711">
    <property type="protein sequence ID" value="CDS:HanXRQr2_Chr08g0358711.1"/>
    <property type="gene ID" value="HanXRQr2_Chr08g0358711"/>
</dbReference>
<dbReference type="Gene3D" id="3.60.10.10">
    <property type="entry name" value="Endonuclease/exonuclease/phosphatase"/>
    <property type="match status" value="1"/>
</dbReference>
<organism evidence="2 3">
    <name type="scientific">Helianthus annuus</name>
    <name type="common">Common sunflower</name>
    <dbReference type="NCBI Taxonomy" id="4232"/>
    <lineage>
        <taxon>Eukaryota</taxon>
        <taxon>Viridiplantae</taxon>
        <taxon>Streptophyta</taxon>
        <taxon>Embryophyta</taxon>
        <taxon>Tracheophyta</taxon>
        <taxon>Spermatophyta</taxon>
        <taxon>Magnoliopsida</taxon>
        <taxon>eudicotyledons</taxon>
        <taxon>Gunneridae</taxon>
        <taxon>Pentapetalae</taxon>
        <taxon>asterids</taxon>
        <taxon>campanulids</taxon>
        <taxon>Asterales</taxon>
        <taxon>Asteraceae</taxon>
        <taxon>Asteroideae</taxon>
        <taxon>Heliantheae alliance</taxon>
        <taxon>Heliantheae</taxon>
        <taxon>Helianthus</taxon>
    </lineage>
</organism>
<evidence type="ECO:0000259" key="1">
    <source>
        <dbReference type="PROSITE" id="PS50878"/>
    </source>
</evidence>
<name>A0A9K3IIA4_HELAN</name>
<accession>A0A9K3IIA4</accession>
<sequence length="1225" mass="141637">MGSLAAWNIRGLNHPLKQKEVRQLIKDNNLHVCAILETHVNTLNVQNVCKNLFASWSWANNAVHCNKGIRIMVGWDVNLVDVMVLAQSDQVIHTQILFKADRKAVFCSFVYADNHYKNRRALWENLCMHQSFMRDKPWILMGDFNCSLFLEDTLSGSSSNNIGMAEFKDCVESIEVFDVNSSGLHYTWTNKQQNQRAVFKKIDRILGNTKFIDTFHSAAACFRPYRLSDHTPGILVLPNITREKPKPFKFVNLLADKEGFEEEVKRIWSLDIQGVNMFKIVKKLKLLKTPLRKLMKQQGNLHENVIRARKEVDECQSAIDNDPTNSELLEKGTKLLQVYKSAVRDEALFLQQKSKLDWLDLGDSNTKYFHNVVKAKNHRSRIFSIKDASGKRFEGDMVYDAMVDHYAKFFGSTMNVSMQPTPDLFHTKLTNEKAEWMVRQVTDDEIKKAMFSIAGNKAPGPDGYTSVFFKRAWNEVGNDVCNAVKEFFHNGKLLQQLNHTVISLIPKVPTPDSITDYRPISCCNTLYKCISKIISDRMKNGLADIVSINQSAFVPGRRISDNILLTQELMHNYHRNFGPPRCAFKIDIQKAYDTVEWSFLENTLKGFGFHAKMIKWVMACVSSTSFSLAINGNLFGYFKGKRGLRQGDPMSPYLFTMVMEVLTLLLNRQVSLSNNFRFHNKCEKQSIINLCFADDLFIFARGDYKSAQVIMTAINMFKSMSGLVPSMAKSTVFFGNVKDQEKARILSIMPFEEGVLPVRYLGVPLVSTRLKYKDCKRLIESMESRITDWKAKCLSFAGRVQLIRSVLASMHIYWASVFILPKRVIEELEEKMRCFLWSQGNKIKGKAKVRWKTVCRPRCEGGLGIRRVQDMNIALMASHIWSLVNNRQSLWVKWIHSYRIRDRSVWDIPLKNDASWTWRKLLQLRPIIRNYIWVKVGDGTGTMIWFDKWHEICPISSFITPRLIANAGFNLNSKLAEILVNGEWRWPMEWVNRFPLLQQVQGFQLDPLRKDEIKWRTRQGVHTGFSSSTVWNDLRTGHDEVQWAKVVWFPQAIPRHAFLMWLILNTKLKTQDIMSRWNASGNANFNLMCCSLCTRGPDSHEHLFFECEYASRVWDGVKDRANMASTQHHWTQILDYLMNIAASKSADHIISKMVVSAAAYFVWDERNARLFSIRKRSRDQLVDIILNTVRMKLQTMRFRASSRTERALQQWRLPRGLLVADDDCG</sequence>
<protein>
    <submittedName>
        <fullName evidence="2">RNA-directed DNA polymerase</fullName>
        <ecNumber evidence="2">2.7.7.49</ecNumber>
    </submittedName>
</protein>
<dbReference type="EMBL" id="MNCJ02000323">
    <property type="protein sequence ID" value="KAF5797022.1"/>
    <property type="molecule type" value="Genomic_DNA"/>
</dbReference>
<feature type="domain" description="Reverse transcriptase" evidence="1">
    <location>
        <begin position="486"/>
        <end position="765"/>
    </location>
</feature>
<dbReference type="InterPro" id="IPR000477">
    <property type="entry name" value="RT_dom"/>
</dbReference>
<keyword evidence="2" id="KW-0808">Transferase</keyword>
<dbReference type="PROSITE" id="PS50878">
    <property type="entry name" value="RT_POL"/>
    <property type="match status" value="1"/>
</dbReference>
<dbReference type="EC" id="2.7.7.49" evidence="2"/>
<dbReference type="SUPFAM" id="SSF56219">
    <property type="entry name" value="DNase I-like"/>
    <property type="match status" value="1"/>
</dbReference>
<proteinExistence type="predicted"/>
<dbReference type="InterPro" id="IPR026960">
    <property type="entry name" value="RVT-Znf"/>
</dbReference>
<dbReference type="SUPFAM" id="SSF56672">
    <property type="entry name" value="DNA/RNA polymerases"/>
    <property type="match status" value="1"/>
</dbReference>
<dbReference type="AlphaFoldDB" id="A0A9K3IIA4"/>
<dbReference type="Pfam" id="PF03372">
    <property type="entry name" value="Exo_endo_phos"/>
    <property type="match status" value="1"/>
</dbReference>
<keyword evidence="2" id="KW-0695">RNA-directed DNA polymerase</keyword>
<dbReference type="PANTHER" id="PTHR33116">
    <property type="entry name" value="REVERSE TRANSCRIPTASE ZINC-BINDING DOMAIN-CONTAINING PROTEIN-RELATED-RELATED"/>
    <property type="match status" value="1"/>
</dbReference>
<dbReference type="Pfam" id="PF13966">
    <property type="entry name" value="zf-RVT"/>
    <property type="match status" value="1"/>
</dbReference>
<dbReference type="PANTHER" id="PTHR33116:SF76">
    <property type="entry name" value="DUF4283 DOMAIN-CONTAINING PROTEIN"/>
    <property type="match status" value="1"/>
</dbReference>
<dbReference type="Proteomes" id="UP000215914">
    <property type="component" value="Unassembled WGS sequence"/>
</dbReference>
<dbReference type="CDD" id="cd01650">
    <property type="entry name" value="RT_nLTR_like"/>
    <property type="match status" value="1"/>
</dbReference>
<reference evidence="2" key="1">
    <citation type="journal article" date="2017" name="Nature">
        <title>The sunflower genome provides insights into oil metabolism, flowering and Asterid evolution.</title>
        <authorList>
            <person name="Badouin H."/>
            <person name="Gouzy J."/>
            <person name="Grassa C.J."/>
            <person name="Murat F."/>
            <person name="Staton S.E."/>
            <person name="Cottret L."/>
            <person name="Lelandais-Briere C."/>
            <person name="Owens G.L."/>
            <person name="Carrere S."/>
            <person name="Mayjonade B."/>
            <person name="Legrand L."/>
            <person name="Gill N."/>
            <person name="Kane N.C."/>
            <person name="Bowers J.E."/>
            <person name="Hubner S."/>
            <person name="Bellec A."/>
            <person name="Berard A."/>
            <person name="Berges H."/>
            <person name="Blanchet N."/>
            <person name="Boniface M.C."/>
            <person name="Brunel D."/>
            <person name="Catrice O."/>
            <person name="Chaidir N."/>
            <person name="Claudel C."/>
            <person name="Donnadieu C."/>
            <person name="Faraut T."/>
            <person name="Fievet G."/>
            <person name="Helmstetter N."/>
            <person name="King M."/>
            <person name="Knapp S.J."/>
            <person name="Lai Z."/>
            <person name="Le Paslier M.C."/>
            <person name="Lippi Y."/>
            <person name="Lorenzon L."/>
            <person name="Mandel J.R."/>
            <person name="Marage G."/>
            <person name="Marchand G."/>
            <person name="Marquand E."/>
            <person name="Bret-Mestries E."/>
            <person name="Morien E."/>
            <person name="Nambeesan S."/>
            <person name="Nguyen T."/>
            <person name="Pegot-Espagnet P."/>
            <person name="Pouilly N."/>
            <person name="Raftis F."/>
            <person name="Sallet E."/>
            <person name="Schiex T."/>
            <person name="Thomas J."/>
            <person name="Vandecasteele C."/>
            <person name="Vares D."/>
            <person name="Vear F."/>
            <person name="Vautrin S."/>
            <person name="Crespi M."/>
            <person name="Mangin B."/>
            <person name="Burke J.M."/>
            <person name="Salse J."/>
            <person name="Munos S."/>
            <person name="Vincourt P."/>
            <person name="Rieseberg L.H."/>
            <person name="Langlade N.B."/>
        </authorList>
    </citation>
    <scope>NUCLEOTIDE SEQUENCE</scope>
    <source>
        <tissue evidence="2">Leaves</tissue>
    </source>
</reference>
<reference evidence="2" key="2">
    <citation type="submission" date="2020-06" db="EMBL/GenBank/DDBJ databases">
        <title>Helianthus annuus Genome sequencing and assembly Release 2.</title>
        <authorList>
            <person name="Gouzy J."/>
            <person name="Langlade N."/>
            <person name="Munos S."/>
        </authorList>
    </citation>
    <scope>NUCLEOTIDE SEQUENCE</scope>
    <source>
        <tissue evidence="2">Leaves</tissue>
    </source>
</reference>
<dbReference type="GO" id="GO:0003964">
    <property type="term" value="F:RNA-directed DNA polymerase activity"/>
    <property type="evidence" value="ECO:0007669"/>
    <property type="project" value="UniProtKB-KW"/>
</dbReference>
<keyword evidence="2" id="KW-0548">Nucleotidyltransferase</keyword>
<dbReference type="InterPro" id="IPR043502">
    <property type="entry name" value="DNA/RNA_pol_sf"/>
</dbReference>
<dbReference type="InterPro" id="IPR036691">
    <property type="entry name" value="Endo/exonu/phosph_ase_sf"/>
</dbReference>
<dbReference type="InterPro" id="IPR005135">
    <property type="entry name" value="Endo/exonuclease/phosphatase"/>
</dbReference>
<evidence type="ECO:0000313" key="2">
    <source>
        <dbReference type="EMBL" id="KAF5797022.1"/>
    </source>
</evidence>
<keyword evidence="3" id="KW-1185">Reference proteome</keyword>
<comment type="caution">
    <text evidence="2">The sequence shown here is derived from an EMBL/GenBank/DDBJ whole genome shotgun (WGS) entry which is preliminary data.</text>
</comment>
<gene>
    <name evidence="2" type="ORF">HanXRQr2_Chr08g0358711</name>
</gene>